<feature type="transmembrane region" description="Helical" evidence="7">
    <location>
        <begin position="436"/>
        <end position="458"/>
    </location>
</feature>
<dbReference type="GO" id="GO:0022857">
    <property type="term" value="F:transmembrane transporter activity"/>
    <property type="evidence" value="ECO:0007669"/>
    <property type="project" value="InterPro"/>
</dbReference>
<dbReference type="PANTHER" id="PTHR43791">
    <property type="entry name" value="PERMEASE-RELATED"/>
    <property type="match status" value="1"/>
</dbReference>
<feature type="transmembrane region" description="Helical" evidence="7">
    <location>
        <begin position="470"/>
        <end position="491"/>
    </location>
</feature>
<dbReference type="Pfam" id="PF07690">
    <property type="entry name" value="MFS_1"/>
    <property type="match status" value="1"/>
</dbReference>
<evidence type="ECO:0000256" key="5">
    <source>
        <dbReference type="ARBA" id="ARBA00023136"/>
    </source>
</evidence>
<feature type="region of interest" description="Disordered" evidence="6">
    <location>
        <begin position="1"/>
        <end position="30"/>
    </location>
</feature>
<dbReference type="OrthoDB" id="1935484at2759"/>
<comment type="subcellular location">
    <subcellularLocation>
        <location evidence="1">Membrane</location>
        <topology evidence="1">Multi-pass membrane protein</topology>
    </subcellularLocation>
</comment>
<accession>A0A1Q5UGN5</accession>
<evidence type="ECO:0000259" key="8">
    <source>
        <dbReference type="PROSITE" id="PS50850"/>
    </source>
</evidence>
<dbReference type="FunFam" id="1.20.1250.20:FF:000106">
    <property type="entry name" value="MFS transporter, putative"/>
    <property type="match status" value="1"/>
</dbReference>
<sequence length="564" mass="64442">MSTTAKAAEVIVAGEPPADKGDADHLVDPTEKREPASFLRRLLVPSRRTDNPDAIATVRSVFDDPLLAKYYQPHPDYENLTHFDPSARWTYREEIAVRRKTDWTVLLWILVMFFGLNLDRGNLANAAADNLLDDLHLSTNDYNNAQNMYRIGFLIAEIPSQMIGKRLGPDRWIPIQIILWSLASGGQFFMQNRAGFFACRFFIGLFMGGFIPDSILYLSYFYTKSEMPFRLALFWFVDSMSGVIASFIAYGVLHMRGVAGREGWRWLFLIEALISIVIGFLSFLFLVPGPTQTQTWWNPKGYFSEREEKIIVNRVLRDDPSKGDMHNRQGLSLKMLWQSLKDYDLWPIYAIGILFEIPTAPPKTYLTLSLKAIGFNTFQTTLLSIPVTVFASINLLLVTELTERFHQISLIGLLTQLWTLPLLIVLYTSAGTLSHWGLYAVTFVLLGWPSPHAAHVGWCSRLSNTVRTRTVSAALYNITIQFSGIASSNIYRSDDKPLYRRGNKQLIAINIATVVLYALAKAYYVRRNQWKKARWEKLSPEERATYLETTTDKGNKRLDFLFDH</sequence>
<dbReference type="Proteomes" id="UP000186955">
    <property type="component" value="Unassembled WGS sequence"/>
</dbReference>
<dbReference type="Gene3D" id="1.20.1250.20">
    <property type="entry name" value="MFS general substrate transporter like domains"/>
    <property type="match status" value="1"/>
</dbReference>
<feature type="transmembrane region" description="Helical" evidence="7">
    <location>
        <begin position="265"/>
        <end position="287"/>
    </location>
</feature>
<dbReference type="SUPFAM" id="SSF103473">
    <property type="entry name" value="MFS general substrate transporter"/>
    <property type="match status" value="1"/>
</dbReference>
<keyword evidence="4 7" id="KW-1133">Transmembrane helix</keyword>
<evidence type="ECO:0000256" key="6">
    <source>
        <dbReference type="SAM" id="MobiDB-lite"/>
    </source>
</evidence>
<protein>
    <recommendedName>
        <fullName evidence="8">Major facilitator superfamily (MFS) profile domain-containing protein</fullName>
    </recommendedName>
</protein>
<gene>
    <name evidence="9" type="ORF">PENSUB_2849</name>
</gene>
<feature type="transmembrane region" description="Helical" evidence="7">
    <location>
        <begin position="172"/>
        <end position="190"/>
    </location>
</feature>
<dbReference type="PANTHER" id="PTHR43791:SF65">
    <property type="entry name" value="MAJOR FACILITATOR SUPERFAMILY (MFS) PROFILE DOMAIN-CONTAINING PROTEIN-RELATED"/>
    <property type="match status" value="1"/>
</dbReference>
<feature type="compositionally biased region" description="Basic and acidic residues" evidence="6">
    <location>
        <begin position="17"/>
        <end position="30"/>
    </location>
</feature>
<dbReference type="InterPro" id="IPR011701">
    <property type="entry name" value="MFS"/>
</dbReference>
<name>A0A1Q5UGN5_9EURO</name>
<keyword evidence="2" id="KW-0813">Transport</keyword>
<dbReference type="EMBL" id="MNBE01000275">
    <property type="protein sequence ID" value="OKP11636.1"/>
    <property type="molecule type" value="Genomic_DNA"/>
</dbReference>
<evidence type="ECO:0000256" key="2">
    <source>
        <dbReference type="ARBA" id="ARBA00022448"/>
    </source>
</evidence>
<dbReference type="InterPro" id="IPR020846">
    <property type="entry name" value="MFS_dom"/>
</dbReference>
<evidence type="ECO:0000256" key="4">
    <source>
        <dbReference type="ARBA" id="ARBA00022989"/>
    </source>
</evidence>
<organism evidence="9 10">
    <name type="scientific">Penicillium subrubescens</name>
    <dbReference type="NCBI Taxonomy" id="1316194"/>
    <lineage>
        <taxon>Eukaryota</taxon>
        <taxon>Fungi</taxon>
        <taxon>Dikarya</taxon>
        <taxon>Ascomycota</taxon>
        <taxon>Pezizomycotina</taxon>
        <taxon>Eurotiomycetes</taxon>
        <taxon>Eurotiomycetidae</taxon>
        <taxon>Eurotiales</taxon>
        <taxon>Aspergillaceae</taxon>
        <taxon>Penicillium</taxon>
    </lineage>
</organism>
<feature type="transmembrane region" description="Helical" evidence="7">
    <location>
        <begin position="506"/>
        <end position="524"/>
    </location>
</feature>
<proteinExistence type="predicted"/>
<feature type="transmembrane region" description="Helical" evidence="7">
    <location>
        <begin position="410"/>
        <end position="430"/>
    </location>
</feature>
<keyword evidence="5 7" id="KW-0472">Membrane</keyword>
<evidence type="ECO:0000256" key="7">
    <source>
        <dbReference type="SAM" id="Phobius"/>
    </source>
</evidence>
<comment type="caution">
    <text evidence="9">The sequence shown here is derived from an EMBL/GenBank/DDBJ whole genome shotgun (WGS) entry which is preliminary data.</text>
</comment>
<evidence type="ECO:0000313" key="10">
    <source>
        <dbReference type="Proteomes" id="UP000186955"/>
    </source>
</evidence>
<dbReference type="InterPro" id="IPR036259">
    <property type="entry name" value="MFS_trans_sf"/>
</dbReference>
<evidence type="ECO:0000256" key="1">
    <source>
        <dbReference type="ARBA" id="ARBA00004141"/>
    </source>
</evidence>
<keyword evidence="10" id="KW-1185">Reference proteome</keyword>
<reference evidence="9 10" key="1">
    <citation type="submission" date="2016-10" db="EMBL/GenBank/DDBJ databases">
        <title>Genome sequence of the ascomycete fungus Penicillium subrubescens.</title>
        <authorList>
            <person name="De Vries R.P."/>
            <person name="Peng M."/>
            <person name="Dilokpimol A."/>
            <person name="Hilden K."/>
            <person name="Makela M.R."/>
            <person name="Grigoriev I."/>
            <person name="Riley R."/>
            <person name="Granchi Z."/>
        </authorList>
    </citation>
    <scope>NUCLEOTIDE SEQUENCE [LARGE SCALE GENOMIC DNA]</scope>
    <source>
        <strain evidence="9 10">CBS 132785</strain>
    </source>
</reference>
<feature type="domain" description="Major facilitator superfamily (MFS) profile" evidence="8">
    <location>
        <begin position="105"/>
        <end position="564"/>
    </location>
</feature>
<feature type="transmembrane region" description="Helical" evidence="7">
    <location>
        <begin position="232"/>
        <end position="253"/>
    </location>
</feature>
<feature type="transmembrane region" description="Helical" evidence="7">
    <location>
        <begin position="101"/>
        <end position="118"/>
    </location>
</feature>
<keyword evidence="3 7" id="KW-0812">Transmembrane</keyword>
<dbReference type="STRING" id="1316194.A0A1Q5UGN5"/>
<evidence type="ECO:0000256" key="3">
    <source>
        <dbReference type="ARBA" id="ARBA00022692"/>
    </source>
</evidence>
<feature type="transmembrane region" description="Helical" evidence="7">
    <location>
        <begin position="378"/>
        <end position="398"/>
    </location>
</feature>
<feature type="transmembrane region" description="Helical" evidence="7">
    <location>
        <begin position="197"/>
        <end position="220"/>
    </location>
</feature>
<dbReference type="AlphaFoldDB" id="A0A1Q5UGN5"/>
<evidence type="ECO:0000313" key="9">
    <source>
        <dbReference type="EMBL" id="OKP11636.1"/>
    </source>
</evidence>
<dbReference type="GO" id="GO:0016020">
    <property type="term" value="C:membrane"/>
    <property type="evidence" value="ECO:0007669"/>
    <property type="project" value="UniProtKB-SubCell"/>
</dbReference>
<dbReference type="PROSITE" id="PS50850">
    <property type="entry name" value="MFS"/>
    <property type="match status" value="1"/>
</dbReference>